<keyword evidence="2" id="KW-0732">Signal</keyword>
<dbReference type="VEuPathDB" id="VectorBase:CSON012307"/>
<dbReference type="InterPro" id="IPR013766">
    <property type="entry name" value="Thioredoxin_domain"/>
</dbReference>
<dbReference type="GO" id="GO:0005789">
    <property type="term" value="C:endoplasmic reticulum membrane"/>
    <property type="evidence" value="ECO:0007669"/>
    <property type="project" value="TreeGrafter"/>
</dbReference>
<feature type="signal peptide" evidence="2">
    <location>
        <begin position="1"/>
        <end position="26"/>
    </location>
</feature>
<dbReference type="EMBL" id="UFQT01000573">
    <property type="protein sequence ID" value="SSX25392.1"/>
    <property type="molecule type" value="Genomic_DNA"/>
</dbReference>
<dbReference type="InterPro" id="IPR036249">
    <property type="entry name" value="Thioredoxin-like_sf"/>
</dbReference>
<dbReference type="Pfam" id="PF00085">
    <property type="entry name" value="Thioredoxin"/>
    <property type="match status" value="1"/>
</dbReference>
<dbReference type="PANTHER" id="PTHR46295">
    <property type="entry name" value="ENDOPLASMIC RETICULUM RESIDENT PROTEIN 44"/>
    <property type="match status" value="1"/>
</dbReference>
<dbReference type="SUPFAM" id="SSF52833">
    <property type="entry name" value="Thioredoxin-like"/>
    <property type="match status" value="3"/>
</dbReference>
<name>A0A336M542_CULSO</name>
<evidence type="ECO:0000256" key="2">
    <source>
        <dbReference type="SAM" id="SignalP"/>
    </source>
</evidence>
<feature type="chain" id="PRO_5033343303" evidence="2">
    <location>
        <begin position="27"/>
        <end position="410"/>
    </location>
</feature>
<dbReference type="InterPro" id="IPR041870">
    <property type="entry name" value="ERp44_PDI_b_1"/>
</dbReference>
<sequence length="410" mass="47125">MHIASSIQKVVCQLLLLYLFSCSVDGETKGATQLTNQNIDLTLASHELVFINFYAEWCRFSNLLQPIFDEAADKVREAFPDAGKVVMGKVDCDKENAVASRFHVTKYPTLKVIVNGQPTKREYRGQRSVEAFVEFVKKQLEDPIKEFHSLRDLETLDDKKRIIIGYFDRRDQNPEYTNFRRVATNLKDDCQFHVGFGDVVAQMHPPGHPIVVFRPDVAISNENDETFDGSLSNFDELMVWVQTKCMPLVREITFENAEELTEEGLPFLILFHAPDDYDSIKDFKAIVETQLIGEKQNINFLTADGKRFAHPLHHLGKSQSDLPLIAIDSFRHMYLFPRFKDIYQPGKLKQFLADLYSGKLHREFHYGPDPDSNAVDQGNDDDKRPTSPPESTFRKLAPSKNRYTLLRDEL</sequence>
<evidence type="ECO:0000313" key="4">
    <source>
        <dbReference type="EMBL" id="SSX05035.1"/>
    </source>
</evidence>
<dbReference type="CDD" id="cd02996">
    <property type="entry name" value="PDI_a_ERp44"/>
    <property type="match status" value="1"/>
</dbReference>
<dbReference type="InterPro" id="IPR041862">
    <property type="entry name" value="ERp44_PDI_b_2"/>
</dbReference>
<dbReference type="EMBL" id="UFQS01000573">
    <property type="protein sequence ID" value="SSX05035.1"/>
    <property type="molecule type" value="Genomic_DNA"/>
</dbReference>
<feature type="region of interest" description="Disordered" evidence="1">
    <location>
        <begin position="367"/>
        <end position="398"/>
    </location>
</feature>
<gene>
    <name evidence="5" type="primary">CSON012313</name>
    <name evidence="4" type="synonym">CSON012307</name>
</gene>
<dbReference type="Gene3D" id="3.40.30.10">
    <property type="entry name" value="Glutaredoxin"/>
    <property type="match status" value="3"/>
</dbReference>
<dbReference type="PROSITE" id="PS51352">
    <property type="entry name" value="THIOREDOXIN_2"/>
    <property type="match status" value="1"/>
</dbReference>
<reference evidence="4" key="1">
    <citation type="submission" date="2018-04" db="EMBL/GenBank/DDBJ databases">
        <authorList>
            <person name="Go L.Y."/>
            <person name="Mitchell J.A."/>
        </authorList>
    </citation>
    <scope>NUCLEOTIDE SEQUENCE</scope>
    <source>
        <tissue evidence="4">Whole organism</tissue>
    </source>
</reference>
<dbReference type="GO" id="GO:0005793">
    <property type="term" value="C:endoplasmic reticulum-Golgi intermediate compartment"/>
    <property type="evidence" value="ECO:0007669"/>
    <property type="project" value="TreeGrafter"/>
</dbReference>
<dbReference type="Pfam" id="PF13848">
    <property type="entry name" value="Thioredoxin_6"/>
    <property type="match status" value="1"/>
</dbReference>
<dbReference type="InterPro" id="IPR052643">
    <property type="entry name" value="ERP44"/>
</dbReference>
<dbReference type="PANTHER" id="PTHR46295:SF1">
    <property type="entry name" value="ENDOPLASMIC RETICULUM RESIDENT PROTEIN 44"/>
    <property type="match status" value="1"/>
</dbReference>
<accession>A0A336M542</accession>
<evidence type="ECO:0000256" key="1">
    <source>
        <dbReference type="SAM" id="MobiDB-lite"/>
    </source>
</evidence>
<dbReference type="FunFam" id="3.40.30.10:FF:000051">
    <property type="entry name" value="endoplasmic reticulum resident protein 44"/>
    <property type="match status" value="1"/>
</dbReference>
<organism evidence="5">
    <name type="scientific">Culicoides sonorensis</name>
    <name type="common">Biting midge</name>
    <dbReference type="NCBI Taxonomy" id="179676"/>
    <lineage>
        <taxon>Eukaryota</taxon>
        <taxon>Metazoa</taxon>
        <taxon>Ecdysozoa</taxon>
        <taxon>Arthropoda</taxon>
        <taxon>Hexapoda</taxon>
        <taxon>Insecta</taxon>
        <taxon>Pterygota</taxon>
        <taxon>Neoptera</taxon>
        <taxon>Endopterygota</taxon>
        <taxon>Diptera</taxon>
        <taxon>Nematocera</taxon>
        <taxon>Chironomoidea</taxon>
        <taxon>Ceratopogonidae</taxon>
        <taxon>Ceratopogoninae</taxon>
        <taxon>Culicoides</taxon>
        <taxon>Monoculicoides</taxon>
    </lineage>
</organism>
<proteinExistence type="predicted"/>
<dbReference type="AlphaFoldDB" id="A0A336M542"/>
<evidence type="ECO:0000313" key="5">
    <source>
        <dbReference type="EMBL" id="SSX25392.1"/>
    </source>
</evidence>
<protein>
    <submittedName>
        <fullName evidence="4">CSON012307 protein</fullName>
    </submittedName>
    <submittedName>
        <fullName evidence="5">CSON012313 protein</fullName>
    </submittedName>
</protein>
<dbReference type="GO" id="GO:0003756">
    <property type="term" value="F:protein disulfide isomerase activity"/>
    <property type="evidence" value="ECO:0007669"/>
    <property type="project" value="TreeGrafter"/>
</dbReference>
<dbReference type="CDD" id="cd03072">
    <property type="entry name" value="PDI_b'_ERp44"/>
    <property type="match status" value="1"/>
</dbReference>
<dbReference type="GO" id="GO:0006457">
    <property type="term" value="P:protein folding"/>
    <property type="evidence" value="ECO:0007669"/>
    <property type="project" value="TreeGrafter"/>
</dbReference>
<dbReference type="OMA" id="DWCRFSN"/>
<dbReference type="VEuPathDB" id="VectorBase:CSON012313"/>
<reference evidence="5" key="2">
    <citation type="submission" date="2018-07" db="EMBL/GenBank/DDBJ databases">
        <authorList>
            <person name="Quirk P.G."/>
            <person name="Krulwich T.A."/>
        </authorList>
    </citation>
    <scope>NUCLEOTIDE SEQUENCE</scope>
</reference>
<dbReference type="CDD" id="cd03070">
    <property type="entry name" value="PDI_b_ERp44"/>
    <property type="match status" value="1"/>
</dbReference>
<evidence type="ECO:0000259" key="3">
    <source>
        <dbReference type="PROSITE" id="PS51352"/>
    </source>
</evidence>
<dbReference type="EMBL" id="UFQT01000573">
    <property type="protein sequence ID" value="SSX25397.1"/>
    <property type="molecule type" value="Genomic_DNA"/>
</dbReference>
<feature type="domain" description="Thioredoxin" evidence="3">
    <location>
        <begin position="8"/>
        <end position="141"/>
    </location>
</feature>